<accession>A0A6N0NV15</accession>
<evidence type="ECO:0000313" key="2">
    <source>
        <dbReference type="Proteomes" id="UP000509301"/>
    </source>
</evidence>
<dbReference type="EMBL" id="CP049074">
    <property type="protein sequence ID" value="QKR00704.1"/>
    <property type="molecule type" value="Genomic_DNA"/>
</dbReference>
<keyword evidence="1" id="KW-0067">ATP-binding</keyword>
<keyword evidence="2" id="KW-1185">Reference proteome</keyword>
<name>A0A6N0NV15_9CREN</name>
<reference evidence="1 2" key="1">
    <citation type="submission" date="2020-02" db="EMBL/GenBank/DDBJ databases">
        <title>Comparative genome analysis reveals the metabolism and evolution of the thermophilic archaeal genus Metallosphaera.</title>
        <authorList>
            <person name="Jiang C."/>
        </authorList>
    </citation>
    <scope>NUCLEOTIDE SEQUENCE [LARGE SCALE GENOMIC DNA]</scope>
    <source>
        <strain evidence="1 2">Ric-A</strain>
    </source>
</reference>
<dbReference type="GO" id="GO:0005524">
    <property type="term" value="F:ATP binding"/>
    <property type="evidence" value="ECO:0007669"/>
    <property type="project" value="UniProtKB-KW"/>
</dbReference>
<evidence type="ECO:0000313" key="1">
    <source>
        <dbReference type="EMBL" id="QKR00704.1"/>
    </source>
</evidence>
<dbReference type="Proteomes" id="UP000509301">
    <property type="component" value="Chromosome"/>
</dbReference>
<gene>
    <name evidence="1" type="ORF">GWK48_10165</name>
</gene>
<organism evidence="1 2">
    <name type="scientific">Metallosphaera tengchongensis</name>
    <dbReference type="NCBI Taxonomy" id="1532350"/>
    <lineage>
        <taxon>Archaea</taxon>
        <taxon>Thermoproteota</taxon>
        <taxon>Thermoprotei</taxon>
        <taxon>Sulfolobales</taxon>
        <taxon>Sulfolobaceae</taxon>
        <taxon>Metallosphaera</taxon>
    </lineage>
</organism>
<keyword evidence="1" id="KW-0547">Nucleotide-binding</keyword>
<sequence>MGREFDESALLENIIQEHLFRKFGEVYFLKDSYEVDVVSGDYRVEVKGRRAHRGYPRGVTIISEEDAPSFLLRLS</sequence>
<proteinExistence type="predicted"/>
<dbReference type="AlphaFoldDB" id="A0A6N0NV15"/>
<dbReference type="KEGG" id="mten:GWK48_10165"/>
<protein>
    <submittedName>
        <fullName evidence="1">ATP-binding protein</fullName>
    </submittedName>
</protein>